<protein>
    <submittedName>
        <fullName evidence="1">Uncharacterized protein</fullName>
    </submittedName>
</protein>
<keyword evidence="2" id="KW-1185">Reference proteome</keyword>
<sequence length="78" mass="9086">MSIFHRCALTELHHRPWHRETHWLGGGRVPFMEGGLVRFHDGWIIIVDCWMALQRTTWTGFLLVPTLAVRYLDLCIGG</sequence>
<evidence type="ECO:0000313" key="1">
    <source>
        <dbReference type="EMBL" id="CAI0443853.1"/>
    </source>
</evidence>
<gene>
    <name evidence="1" type="ORF">LITE_LOCUS27849</name>
</gene>
<reference evidence="1" key="1">
    <citation type="submission" date="2022-08" db="EMBL/GenBank/DDBJ databases">
        <authorList>
            <person name="Gutierrez-Valencia J."/>
        </authorList>
    </citation>
    <scope>NUCLEOTIDE SEQUENCE</scope>
</reference>
<dbReference type="AlphaFoldDB" id="A0AAV0MC77"/>
<organism evidence="1 2">
    <name type="scientific">Linum tenue</name>
    <dbReference type="NCBI Taxonomy" id="586396"/>
    <lineage>
        <taxon>Eukaryota</taxon>
        <taxon>Viridiplantae</taxon>
        <taxon>Streptophyta</taxon>
        <taxon>Embryophyta</taxon>
        <taxon>Tracheophyta</taxon>
        <taxon>Spermatophyta</taxon>
        <taxon>Magnoliopsida</taxon>
        <taxon>eudicotyledons</taxon>
        <taxon>Gunneridae</taxon>
        <taxon>Pentapetalae</taxon>
        <taxon>rosids</taxon>
        <taxon>fabids</taxon>
        <taxon>Malpighiales</taxon>
        <taxon>Linaceae</taxon>
        <taxon>Linum</taxon>
    </lineage>
</organism>
<name>A0AAV0MC77_9ROSI</name>
<dbReference type="Proteomes" id="UP001154282">
    <property type="component" value="Unassembled WGS sequence"/>
</dbReference>
<proteinExistence type="predicted"/>
<dbReference type="EMBL" id="CAMGYJ010000007">
    <property type="protein sequence ID" value="CAI0443853.1"/>
    <property type="molecule type" value="Genomic_DNA"/>
</dbReference>
<accession>A0AAV0MC77</accession>
<comment type="caution">
    <text evidence="1">The sequence shown here is derived from an EMBL/GenBank/DDBJ whole genome shotgun (WGS) entry which is preliminary data.</text>
</comment>
<evidence type="ECO:0000313" key="2">
    <source>
        <dbReference type="Proteomes" id="UP001154282"/>
    </source>
</evidence>